<keyword evidence="1" id="KW-1133">Transmembrane helix</keyword>
<proteinExistence type="predicted"/>
<name>A0ABR4Q2D4_9CEST</name>
<dbReference type="Proteomes" id="UP001651158">
    <property type="component" value="Unassembled WGS sequence"/>
</dbReference>
<keyword evidence="3" id="KW-1185">Reference proteome</keyword>
<protein>
    <submittedName>
        <fullName evidence="2">Uncharacterized protein</fullName>
    </submittedName>
</protein>
<sequence>MHVTLTASVKSAVSPPSAETWLVLFTNRYNTVAAGDTNLKRCVAFLIRVFYHLMRHTLRLRRRIVGKATGATWLPKSVVLWLSIAYNESLFMTT</sequence>
<gene>
    <name evidence="2" type="ORF">TcWFU_001139</name>
</gene>
<evidence type="ECO:0000313" key="2">
    <source>
        <dbReference type="EMBL" id="KAL5103827.1"/>
    </source>
</evidence>
<evidence type="ECO:0000313" key="3">
    <source>
        <dbReference type="Proteomes" id="UP001651158"/>
    </source>
</evidence>
<dbReference type="EMBL" id="JAKROA010000015">
    <property type="protein sequence ID" value="KAL5103827.1"/>
    <property type="molecule type" value="Genomic_DNA"/>
</dbReference>
<feature type="transmembrane region" description="Helical" evidence="1">
    <location>
        <begin position="64"/>
        <end position="86"/>
    </location>
</feature>
<accession>A0ABR4Q2D4</accession>
<keyword evidence="1" id="KW-0812">Transmembrane</keyword>
<reference evidence="2 3" key="1">
    <citation type="journal article" date="2022" name="Front. Cell. Infect. Microbiol.">
        <title>The Genomes of Two Strains of Taenia crassiceps the Animal Model for the Study of Human Cysticercosis.</title>
        <authorList>
            <person name="Bobes R.J."/>
            <person name="Estrada K."/>
            <person name="Rios-Valencia D.G."/>
            <person name="Calderon-Gallegos A."/>
            <person name="de la Torre P."/>
            <person name="Carrero J.C."/>
            <person name="Sanchez-Flores A."/>
            <person name="Laclette J.P."/>
        </authorList>
    </citation>
    <scope>NUCLEOTIDE SEQUENCE [LARGE SCALE GENOMIC DNA]</scope>
    <source>
        <strain evidence="2">WFUcys</strain>
    </source>
</reference>
<comment type="caution">
    <text evidence="2">The sequence shown here is derived from an EMBL/GenBank/DDBJ whole genome shotgun (WGS) entry which is preliminary data.</text>
</comment>
<evidence type="ECO:0000256" key="1">
    <source>
        <dbReference type="SAM" id="Phobius"/>
    </source>
</evidence>
<organism evidence="2 3">
    <name type="scientific">Taenia crassiceps</name>
    <dbReference type="NCBI Taxonomy" id="6207"/>
    <lineage>
        <taxon>Eukaryota</taxon>
        <taxon>Metazoa</taxon>
        <taxon>Spiralia</taxon>
        <taxon>Lophotrochozoa</taxon>
        <taxon>Platyhelminthes</taxon>
        <taxon>Cestoda</taxon>
        <taxon>Eucestoda</taxon>
        <taxon>Cyclophyllidea</taxon>
        <taxon>Taeniidae</taxon>
        <taxon>Taenia</taxon>
    </lineage>
</organism>
<keyword evidence="1" id="KW-0472">Membrane</keyword>